<evidence type="ECO:0000313" key="2">
    <source>
        <dbReference type="EMBL" id="MFC4820975.1"/>
    </source>
</evidence>
<dbReference type="SUPFAM" id="SSF88659">
    <property type="entry name" value="Sigma3 and sigma4 domains of RNA polymerase sigma factors"/>
    <property type="match status" value="1"/>
</dbReference>
<dbReference type="Proteomes" id="UP001595886">
    <property type="component" value="Unassembled WGS sequence"/>
</dbReference>
<dbReference type="RefSeq" id="WP_380021161.1">
    <property type="nucleotide sequence ID" value="NZ_JBHSHD010000008.1"/>
</dbReference>
<evidence type="ECO:0000313" key="3">
    <source>
        <dbReference type="Proteomes" id="UP001595886"/>
    </source>
</evidence>
<sequence>MELRQESEYETEIGLQLESLVEERDLDLSALMTGLQDELRRIAHRQRRRGKAGETLSTTALVNEAYLKFAASPELFGRIERSHFLAIAARAMRNIVINHARDRVAQKRGGGAVHETLGEAEAFDADLAEANRILELNDALGRLEQVRPRLAQVVQLRYFAGLSEEETGEVLDLDRSTVRRDWLKARGWLYERLHPDS</sequence>
<keyword evidence="3" id="KW-1185">Reference proteome</keyword>
<dbReference type="InterPro" id="IPR013324">
    <property type="entry name" value="RNA_pol_sigma_r3/r4-like"/>
</dbReference>
<organism evidence="2 3">
    <name type="scientific">Dokdonella ginsengisoli</name>
    <dbReference type="NCBI Taxonomy" id="363846"/>
    <lineage>
        <taxon>Bacteria</taxon>
        <taxon>Pseudomonadati</taxon>
        <taxon>Pseudomonadota</taxon>
        <taxon>Gammaproteobacteria</taxon>
        <taxon>Lysobacterales</taxon>
        <taxon>Rhodanobacteraceae</taxon>
        <taxon>Dokdonella</taxon>
    </lineage>
</organism>
<dbReference type="EMBL" id="JBHSHD010000008">
    <property type="protein sequence ID" value="MFC4820975.1"/>
    <property type="molecule type" value="Genomic_DNA"/>
</dbReference>
<protein>
    <submittedName>
        <fullName evidence="2">ECF-type sigma factor</fullName>
    </submittedName>
</protein>
<feature type="domain" description="RNA polymerase sigma-70 ECF-like HTH" evidence="1">
    <location>
        <begin position="30"/>
        <end position="193"/>
    </location>
</feature>
<accession>A0ABV9QUD4</accession>
<dbReference type="InterPro" id="IPR053812">
    <property type="entry name" value="HTH_Sigma70_ECF-like"/>
</dbReference>
<dbReference type="InterPro" id="IPR014284">
    <property type="entry name" value="RNA_pol_sigma-70_dom"/>
</dbReference>
<reference evidence="3" key="1">
    <citation type="journal article" date="2019" name="Int. J. Syst. Evol. Microbiol.">
        <title>The Global Catalogue of Microorganisms (GCM) 10K type strain sequencing project: providing services to taxonomists for standard genome sequencing and annotation.</title>
        <authorList>
            <consortium name="The Broad Institute Genomics Platform"/>
            <consortium name="The Broad Institute Genome Sequencing Center for Infectious Disease"/>
            <person name="Wu L."/>
            <person name="Ma J."/>
        </authorList>
    </citation>
    <scope>NUCLEOTIDE SEQUENCE [LARGE SCALE GENOMIC DNA]</scope>
    <source>
        <strain evidence="3">CCUG 30340</strain>
    </source>
</reference>
<dbReference type="NCBIfam" id="TIGR02999">
    <property type="entry name" value="Sig-70_X6"/>
    <property type="match status" value="1"/>
</dbReference>
<name>A0ABV9QUD4_9GAMM</name>
<dbReference type="InterPro" id="IPR036388">
    <property type="entry name" value="WH-like_DNA-bd_sf"/>
</dbReference>
<dbReference type="Gene3D" id="1.10.10.10">
    <property type="entry name" value="Winged helix-like DNA-binding domain superfamily/Winged helix DNA-binding domain"/>
    <property type="match status" value="1"/>
</dbReference>
<dbReference type="NCBIfam" id="TIGR02937">
    <property type="entry name" value="sigma70-ECF"/>
    <property type="match status" value="1"/>
</dbReference>
<proteinExistence type="predicted"/>
<dbReference type="Pfam" id="PF07638">
    <property type="entry name" value="Sigma70_ECF"/>
    <property type="match status" value="1"/>
</dbReference>
<dbReference type="InterPro" id="IPR011517">
    <property type="entry name" value="RNA_pol_sigma70_ECF-like"/>
</dbReference>
<gene>
    <name evidence="2" type="ORF">ACFO6Q_11610</name>
</gene>
<evidence type="ECO:0000259" key="1">
    <source>
        <dbReference type="Pfam" id="PF07638"/>
    </source>
</evidence>
<comment type="caution">
    <text evidence="2">The sequence shown here is derived from an EMBL/GenBank/DDBJ whole genome shotgun (WGS) entry which is preliminary data.</text>
</comment>